<dbReference type="Proteomes" id="UP001589836">
    <property type="component" value="Unassembled WGS sequence"/>
</dbReference>
<sequence>MKFGKGQSQNYPHMYSLCNKHMKQYVLAELADGQYVDGIITGLDGEYVYIAVPQNVEGTSSMAAPPHHQVKANISLRQPYQRQGNQAAYNTYQPPKRFQRYILPLGALLGINPLPWY</sequence>
<organism evidence="1 2">
    <name type="scientific">Pontibacillus salicampi</name>
    <dbReference type="NCBI Taxonomy" id="1449801"/>
    <lineage>
        <taxon>Bacteria</taxon>
        <taxon>Bacillati</taxon>
        <taxon>Bacillota</taxon>
        <taxon>Bacilli</taxon>
        <taxon>Bacillales</taxon>
        <taxon>Bacillaceae</taxon>
        <taxon>Pontibacillus</taxon>
    </lineage>
</organism>
<keyword evidence="2" id="KW-1185">Reference proteome</keyword>
<comment type="caution">
    <text evidence="1">The sequence shown here is derived from an EMBL/GenBank/DDBJ whole genome shotgun (WGS) entry which is preliminary data.</text>
</comment>
<evidence type="ECO:0000313" key="2">
    <source>
        <dbReference type="Proteomes" id="UP001589836"/>
    </source>
</evidence>
<protein>
    <submittedName>
        <fullName evidence="1">Uncharacterized protein</fullName>
    </submittedName>
</protein>
<evidence type="ECO:0000313" key="1">
    <source>
        <dbReference type="EMBL" id="MFC0524792.1"/>
    </source>
</evidence>
<proteinExistence type="predicted"/>
<dbReference type="RefSeq" id="WP_377349158.1">
    <property type="nucleotide sequence ID" value="NZ_JBHLTP010000011.1"/>
</dbReference>
<reference evidence="1 2" key="1">
    <citation type="submission" date="2024-09" db="EMBL/GenBank/DDBJ databases">
        <authorList>
            <person name="Sun Q."/>
            <person name="Mori K."/>
        </authorList>
    </citation>
    <scope>NUCLEOTIDE SEQUENCE [LARGE SCALE GENOMIC DNA]</scope>
    <source>
        <strain evidence="1 2">NCAIM B.02529</strain>
    </source>
</reference>
<gene>
    <name evidence="1" type="ORF">ACFFGV_14535</name>
</gene>
<accession>A0ABV6LR68</accession>
<dbReference type="EMBL" id="JBHLTP010000011">
    <property type="protein sequence ID" value="MFC0524792.1"/>
    <property type="molecule type" value="Genomic_DNA"/>
</dbReference>
<name>A0ABV6LR68_9BACI</name>